<keyword evidence="1" id="KW-0472">Membrane</keyword>
<dbReference type="Proteomes" id="UP000315914">
    <property type="component" value="Unassembled WGS sequence"/>
</dbReference>
<reference evidence="2 3" key="1">
    <citation type="submission" date="2019-06" db="EMBL/GenBank/DDBJ databases">
        <title>Genomic Encyclopedia of Type Strains, Phase IV (KMG-V): Genome sequencing to study the core and pangenomes of soil and plant-associated prokaryotes.</title>
        <authorList>
            <person name="Whitman W."/>
        </authorList>
    </citation>
    <scope>NUCLEOTIDE SEQUENCE [LARGE SCALE GENOMIC DNA]</scope>
    <source>
        <strain evidence="2 3">BR 10556</strain>
    </source>
</reference>
<keyword evidence="1" id="KW-0812">Transmembrane</keyword>
<dbReference type="OrthoDB" id="8251838at2"/>
<dbReference type="AlphaFoldDB" id="A0A560JD17"/>
<feature type="transmembrane region" description="Helical" evidence="1">
    <location>
        <begin position="56"/>
        <end position="74"/>
    </location>
</feature>
<gene>
    <name evidence="2" type="ORF">FBZ95_110213</name>
</gene>
<dbReference type="EMBL" id="VITW01000010">
    <property type="protein sequence ID" value="TWB69091.1"/>
    <property type="molecule type" value="Genomic_DNA"/>
</dbReference>
<name>A0A560JD17_9BRAD</name>
<comment type="caution">
    <text evidence="2">The sequence shown here is derived from an EMBL/GenBank/DDBJ whole genome shotgun (WGS) entry which is preliminary data.</text>
</comment>
<dbReference type="RefSeq" id="WP_080140711.1">
    <property type="nucleotide sequence ID" value="NZ_LWIG01000069.1"/>
</dbReference>
<accession>A0A560JD17</accession>
<organism evidence="2 3">
    <name type="scientific">Bradyrhizobium sacchari</name>
    <dbReference type="NCBI Taxonomy" id="1399419"/>
    <lineage>
        <taxon>Bacteria</taxon>
        <taxon>Pseudomonadati</taxon>
        <taxon>Pseudomonadota</taxon>
        <taxon>Alphaproteobacteria</taxon>
        <taxon>Hyphomicrobiales</taxon>
        <taxon>Nitrobacteraceae</taxon>
        <taxon>Bradyrhizobium</taxon>
    </lineage>
</organism>
<protein>
    <submittedName>
        <fullName evidence="2">Uncharacterized protein</fullName>
    </submittedName>
</protein>
<evidence type="ECO:0000313" key="3">
    <source>
        <dbReference type="Proteomes" id="UP000315914"/>
    </source>
</evidence>
<evidence type="ECO:0000256" key="1">
    <source>
        <dbReference type="SAM" id="Phobius"/>
    </source>
</evidence>
<keyword evidence="3" id="KW-1185">Reference proteome</keyword>
<proteinExistence type="predicted"/>
<keyword evidence="1" id="KW-1133">Transmembrane helix</keyword>
<evidence type="ECO:0000313" key="2">
    <source>
        <dbReference type="EMBL" id="TWB69091.1"/>
    </source>
</evidence>
<sequence>MTLIWLGALLVFVGVLQMAFQPIWRGRLSGTKRLRSGLDTLEPQAPGSGFGIKSNWPGLVLVAAGGASLLAAAVI</sequence>